<dbReference type="GeneID" id="19459664"/>
<evidence type="ECO:0000256" key="1">
    <source>
        <dbReference type="SAM" id="MobiDB-lite"/>
    </source>
</evidence>
<dbReference type="Gene3D" id="1.10.287.920">
    <property type="entry name" value="Pheromone alpha factor receptor"/>
    <property type="match status" value="1"/>
</dbReference>
<dbReference type="PANTHER" id="PTHR28009:SF1">
    <property type="entry name" value="PHEROMONE ALPHA FACTOR RECEPTOR"/>
    <property type="match status" value="1"/>
</dbReference>
<feature type="transmembrane region" description="Helical" evidence="2">
    <location>
        <begin position="237"/>
        <end position="259"/>
    </location>
</feature>
<dbReference type="PANTHER" id="PTHR28009">
    <property type="entry name" value="PHEROMONE ALPHA FACTOR RECEPTOR"/>
    <property type="match status" value="1"/>
</dbReference>
<feature type="transmembrane region" description="Helical" evidence="2">
    <location>
        <begin position="47"/>
        <end position="65"/>
    </location>
</feature>
<dbReference type="GO" id="GO:0038038">
    <property type="term" value="C:G protein-coupled receptor homodimeric complex"/>
    <property type="evidence" value="ECO:0007669"/>
    <property type="project" value="TreeGrafter"/>
</dbReference>
<organism evidence="3 4">
    <name type="scientific">Glarea lozoyensis (strain ATCC 20868 / MF5171)</name>
    <dbReference type="NCBI Taxonomy" id="1116229"/>
    <lineage>
        <taxon>Eukaryota</taxon>
        <taxon>Fungi</taxon>
        <taxon>Dikarya</taxon>
        <taxon>Ascomycota</taxon>
        <taxon>Pezizomycotina</taxon>
        <taxon>Leotiomycetes</taxon>
        <taxon>Helotiales</taxon>
        <taxon>Helotiaceae</taxon>
        <taxon>Glarea</taxon>
    </lineage>
</organism>
<dbReference type="OMA" id="VSICYFS"/>
<protein>
    <recommendedName>
        <fullName evidence="5">Pheromone alpha factor receptor</fullName>
    </recommendedName>
</protein>
<dbReference type="CDD" id="cd14939">
    <property type="entry name" value="7tmD_STE2"/>
    <property type="match status" value="1"/>
</dbReference>
<dbReference type="Pfam" id="PF02116">
    <property type="entry name" value="STE2"/>
    <property type="match status" value="1"/>
</dbReference>
<dbReference type="GO" id="GO:0004932">
    <property type="term" value="F:mating-type factor pheromone receptor activity"/>
    <property type="evidence" value="ECO:0007669"/>
    <property type="project" value="InterPro"/>
</dbReference>
<feature type="transmembrane region" description="Helical" evidence="2">
    <location>
        <begin position="119"/>
        <end position="143"/>
    </location>
</feature>
<keyword evidence="2" id="KW-1133">Transmembrane helix</keyword>
<dbReference type="OrthoDB" id="5402633at2759"/>
<dbReference type="Proteomes" id="UP000016922">
    <property type="component" value="Unassembled WGS sequence"/>
</dbReference>
<dbReference type="RefSeq" id="XP_008083555.1">
    <property type="nucleotide sequence ID" value="XM_008085364.1"/>
</dbReference>
<dbReference type="KEGG" id="glz:GLAREA_00606"/>
<evidence type="ECO:0008006" key="5">
    <source>
        <dbReference type="Google" id="ProtNLM"/>
    </source>
</evidence>
<dbReference type="GO" id="GO:0000750">
    <property type="term" value="P:pheromone-dependent signal transduction involved in conjugation with cellular fusion"/>
    <property type="evidence" value="ECO:0007669"/>
    <property type="project" value="TreeGrafter"/>
</dbReference>
<feature type="transmembrane region" description="Helical" evidence="2">
    <location>
        <begin position="155"/>
        <end position="177"/>
    </location>
</feature>
<feature type="region of interest" description="Disordered" evidence="1">
    <location>
        <begin position="332"/>
        <end position="364"/>
    </location>
</feature>
<name>S3DBU4_GLAL2</name>
<evidence type="ECO:0000256" key="2">
    <source>
        <dbReference type="SAM" id="Phobius"/>
    </source>
</evidence>
<dbReference type="HOGENOM" id="CLU_711839_0_0_1"/>
<keyword evidence="4" id="KW-1185">Reference proteome</keyword>
<keyword evidence="2" id="KW-0812">Transmembrane</keyword>
<feature type="transmembrane region" description="Helical" evidence="2">
    <location>
        <begin position="271"/>
        <end position="289"/>
    </location>
</feature>
<keyword evidence="2" id="KW-0472">Membrane</keyword>
<evidence type="ECO:0000313" key="3">
    <source>
        <dbReference type="EMBL" id="EPE29446.1"/>
    </source>
</evidence>
<evidence type="ECO:0000313" key="4">
    <source>
        <dbReference type="Proteomes" id="UP000016922"/>
    </source>
</evidence>
<sequence>MSTTPGSGFDPLQQNITILDRTQTPFNVSIADINYEAYYTLSASACYAVQLGAAAVMLMAVLLLTRKPGNQAIFILNVASLVLCCISRLIFIIFFGSNFNTFYALNTYDYSYVRAADNALVTIGAISSVFLTATINLSLVLQVHGITRQSHFKPWINKTMIGISAFLFFFSLTFRTIMGVENILEIYGQSNFVHAKWLTRTVLVSELVTILWFCGIFTGKLVMMLWVRSKTIWGRQVFLEVIVIGLFYTMFIPTIFAIIQMARVRKFPEAGSFYLALTAILLPLTSLWAQNVKQGEVDTKRSKDAASNRKYETLWSDPDSCPNCGIGSKNTSVSTTFEHSHRSARNMSSSRRESRPTSDYTDDVDIERALRPGGVNVTNTVIVESRAL</sequence>
<dbReference type="PRINTS" id="PR00250">
    <property type="entry name" value="GPCRSTE2"/>
</dbReference>
<accession>S3DBU4</accession>
<dbReference type="InterPro" id="IPR000366">
    <property type="entry name" value="GPCR_STE2"/>
</dbReference>
<dbReference type="eggNOG" id="ENOG502QTV4">
    <property type="taxonomic scope" value="Eukaryota"/>
</dbReference>
<gene>
    <name evidence="3" type="ORF">GLAREA_00606</name>
</gene>
<dbReference type="EMBL" id="KE145367">
    <property type="protein sequence ID" value="EPE29446.1"/>
    <property type="molecule type" value="Genomic_DNA"/>
</dbReference>
<reference evidence="3 4" key="1">
    <citation type="journal article" date="2013" name="BMC Genomics">
        <title>Genomics-driven discovery of the pneumocandin biosynthetic gene cluster in the fungus Glarea lozoyensis.</title>
        <authorList>
            <person name="Chen L."/>
            <person name="Yue Q."/>
            <person name="Zhang X."/>
            <person name="Xiang M."/>
            <person name="Wang C."/>
            <person name="Li S."/>
            <person name="Che Y."/>
            <person name="Ortiz-Lopez F.J."/>
            <person name="Bills G.F."/>
            <person name="Liu X."/>
            <person name="An Z."/>
        </authorList>
    </citation>
    <scope>NUCLEOTIDE SEQUENCE [LARGE SCALE GENOMIC DNA]</scope>
    <source>
        <strain evidence="4">ATCC 20868 / MF5171</strain>
    </source>
</reference>
<dbReference type="AlphaFoldDB" id="S3DBU4"/>
<dbReference type="InterPro" id="IPR027458">
    <property type="entry name" value="STE2_TM1-TM2_sf"/>
</dbReference>
<dbReference type="STRING" id="1116229.S3DBU4"/>
<proteinExistence type="predicted"/>
<feature type="transmembrane region" description="Helical" evidence="2">
    <location>
        <begin position="197"/>
        <end position="217"/>
    </location>
</feature>
<feature type="transmembrane region" description="Helical" evidence="2">
    <location>
        <begin position="72"/>
        <end position="99"/>
    </location>
</feature>